<dbReference type="InterPro" id="IPR047843">
    <property type="entry name" value="WLS-like_TM"/>
</dbReference>
<feature type="domain" description="Wntless-like transmembrane" evidence="7">
    <location>
        <begin position="180"/>
        <end position="428"/>
    </location>
</feature>
<feature type="region of interest" description="Disordered" evidence="5">
    <location>
        <begin position="491"/>
        <end position="552"/>
    </location>
</feature>
<feature type="transmembrane region" description="Helical" evidence="6">
    <location>
        <begin position="330"/>
        <end position="354"/>
    </location>
</feature>
<evidence type="ECO:0000313" key="9">
    <source>
        <dbReference type="Proteomes" id="UP001150062"/>
    </source>
</evidence>
<feature type="transmembrane region" description="Helical" evidence="6">
    <location>
        <begin position="245"/>
        <end position="267"/>
    </location>
</feature>
<evidence type="ECO:0000259" key="7">
    <source>
        <dbReference type="Pfam" id="PF06664"/>
    </source>
</evidence>
<sequence>MNQEFPQYLIDTWKKKKLIVVFIILISVVVLSAIIGAIGPEELYNRKLDFGISPTKTRYSQNVTIKSLTKNHQLLVVQSKFRNRQEYGLMVELPFETRVFGNNISPYNRSSKFEEIVSTVHKRVVKCEPKKTCTSHTIAYMPYLKYRNYRVESIHEFNELGYLFDHIYFDFYYVNKAMVSFEIVFRYIFVMTVLAVMFILVRVTRGIAFKNYTITQKWITYLLVLLLLKNNPIFSAQLIDHSLFVRVLDFFFTAAFRIALLAFFLIITDSYRYSKEERNTRRYYLPRIIPLLLISLFILIIYFNLITNELNDPQIEEERDIAGFRGMHTFIFYLFITYICWIFISTIQTFVAVFKKNGQLNNLTEENVSYKKRFLFFFTLELILLIFGNIEFFGNFLPKVRSSSYEFIMMFSVDTIIIIFYGFSFLPSDTENIFRNIKKRKNQTKKDQIISDAYNPDVSQNEKLNIDSDIDEGIDTDLNDHHNILESDLEEDLNEKSELQKNNDSDSSIINSQSDLSDKKNNSDKKQIITYQDSHLDDSQNENLINSGSENN</sequence>
<feature type="transmembrane region" description="Helical" evidence="6">
    <location>
        <begin position="18"/>
        <end position="38"/>
    </location>
</feature>
<dbReference type="InterPro" id="IPR040416">
    <property type="entry name" value="TMEM181"/>
</dbReference>
<protein>
    <submittedName>
        <fullName evidence="8">Transmembrane protein</fullName>
    </submittedName>
</protein>
<comment type="subcellular location">
    <subcellularLocation>
        <location evidence="1">Membrane</location>
        <topology evidence="1">Multi-pass membrane protein</topology>
    </subcellularLocation>
</comment>
<feature type="transmembrane region" description="Helical" evidence="6">
    <location>
        <begin position="288"/>
        <end position="306"/>
    </location>
</feature>
<feature type="transmembrane region" description="Helical" evidence="6">
    <location>
        <begin position="183"/>
        <end position="201"/>
    </location>
</feature>
<dbReference type="EMBL" id="JAOAOG010000173">
    <property type="protein sequence ID" value="KAJ6243068.1"/>
    <property type="molecule type" value="Genomic_DNA"/>
</dbReference>
<evidence type="ECO:0000256" key="6">
    <source>
        <dbReference type="SAM" id="Phobius"/>
    </source>
</evidence>
<dbReference type="PANTHER" id="PTHR31918:SF1">
    <property type="entry name" value="TRANSMEMBRANE PROTEIN 181"/>
    <property type="match status" value="1"/>
</dbReference>
<evidence type="ECO:0000256" key="3">
    <source>
        <dbReference type="ARBA" id="ARBA00022989"/>
    </source>
</evidence>
<evidence type="ECO:0000256" key="2">
    <source>
        <dbReference type="ARBA" id="ARBA00022692"/>
    </source>
</evidence>
<evidence type="ECO:0000256" key="5">
    <source>
        <dbReference type="SAM" id="MobiDB-lite"/>
    </source>
</evidence>
<keyword evidence="4 6" id="KW-0472">Membrane</keyword>
<feature type="transmembrane region" description="Helical" evidence="6">
    <location>
        <begin position="405"/>
        <end position="426"/>
    </location>
</feature>
<feature type="transmembrane region" description="Helical" evidence="6">
    <location>
        <begin position="221"/>
        <end position="239"/>
    </location>
</feature>
<feature type="compositionally biased region" description="Polar residues" evidence="5">
    <location>
        <begin position="541"/>
        <end position="552"/>
    </location>
</feature>
<name>A0ABQ8YEP2_9EUKA</name>
<feature type="transmembrane region" description="Helical" evidence="6">
    <location>
        <begin position="374"/>
        <end position="393"/>
    </location>
</feature>
<gene>
    <name evidence="8" type="ORF">M0813_02928</name>
</gene>
<dbReference type="PANTHER" id="PTHR31918">
    <property type="entry name" value="TRANSMEMBRANE PROTEIN 181"/>
    <property type="match status" value="1"/>
</dbReference>
<keyword evidence="3 6" id="KW-1133">Transmembrane helix</keyword>
<evidence type="ECO:0000256" key="1">
    <source>
        <dbReference type="ARBA" id="ARBA00004141"/>
    </source>
</evidence>
<feature type="compositionally biased region" description="Basic and acidic residues" evidence="5">
    <location>
        <begin position="494"/>
        <end position="504"/>
    </location>
</feature>
<proteinExistence type="predicted"/>
<accession>A0ABQ8YEP2</accession>
<keyword evidence="2 6" id="KW-0812">Transmembrane</keyword>
<evidence type="ECO:0000313" key="8">
    <source>
        <dbReference type="EMBL" id="KAJ6243068.1"/>
    </source>
</evidence>
<feature type="compositionally biased region" description="Basic and acidic residues" evidence="5">
    <location>
        <begin position="516"/>
        <end position="527"/>
    </location>
</feature>
<feature type="compositionally biased region" description="Low complexity" evidence="5">
    <location>
        <begin position="505"/>
        <end position="515"/>
    </location>
</feature>
<keyword evidence="9" id="KW-1185">Reference proteome</keyword>
<reference evidence="8" key="1">
    <citation type="submission" date="2022-08" db="EMBL/GenBank/DDBJ databases">
        <title>Novel sulfate-reducing endosymbionts in the free-living metamonad Anaeramoeba.</title>
        <authorList>
            <person name="Jerlstrom-Hultqvist J."/>
            <person name="Cepicka I."/>
            <person name="Gallot-Lavallee L."/>
            <person name="Salas-Leiva D."/>
            <person name="Curtis B.A."/>
            <person name="Zahonova K."/>
            <person name="Pipaliya S."/>
            <person name="Dacks J."/>
            <person name="Roger A.J."/>
        </authorList>
    </citation>
    <scope>NUCLEOTIDE SEQUENCE</scope>
    <source>
        <strain evidence="8">Schooner1</strain>
    </source>
</reference>
<dbReference type="Proteomes" id="UP001150062">
    <property type="component" value="Unassembled WGS sequence"/>
</dbReference>
<organism evidence="8 9">
    <name type="scientific">Anaeramoeba flamelloides</name>
    <dbReference type="NCBI Taxonomy" id="1746091"/>
    <lineage>
        <taxon>Eukaryota</taxon>
        <taxon>Metamonada</taxon>
        <taxon>Anaeramoebidae</taxon>
        <taxon>Anaeramoeba</taxon>
    </lineage>
</organism>
<evidence type="ECO:0000256" key="4">
    <source>
        <dbReference type="ARBA" id="ARBA00023136"/>
    </source>
</evidence>
<comment type="caution">
    <text evidence="8">The sequence shown here is derived from an EMBL/GenBank/DDBJ whole genome shotgun (WGS) entry which is preliminary data.</text>
</comment>
<dbReference type="Pfam" id="PF06664">
    <property type="entry name" value="WLS-like_TM"/>
    <property type="match status" value="1"/>
</dbReference>